<dbReference type="Gene3D" id="3.40.50.1820">
    <property type="entry name" value="alpha/beta hydrolase"/>
    <property type="match status" value="1"/>
</dbReference>
<organism evidence="5 6">
    <name type="scientific">Mycobacterium decipiens</name>
    <dbReference type="NCBI Taxonomy" id="1430326"/>
    <lineage>
        <taxon>Bacteria</taxon>
        <taxon>Bacillati</taxon>
        <taxon>Actinomycetota</taxon>
        <taxon>Actinomycetes</taxon>
        <taxon>Mycobacteriales</taxon>
        <taxon>Mycobacteriaceae</taxon>
        <taxon>Mycobacterium</taxon>
    </lineage>
</organism>
<evidence type="ECO:0000256" key="2">
    <source>
        <dbReference type="ARBA" id="ARBA00038115"/>
    </source>
</evidence>
<dbReference type="AlphaFoldDB" id="A0A1X2LNZ5"/>
<dbReference type="EMBL" id="NCXP01000055">
    <property type="protein sequence ID" value="OSC36511.1"/>
    <property type="molecule type" value="Genomic_DNA"/>
</dbReference>
<dbReference type="GO" id="GO:0052689">
    <property type="term" value="F:carboxylic ester hydrolase activity"/>
    <property type="evidence" value="ECO:0007669"/>
    <property type="project" value="UniProtKB-ARBA"/>
</dbReference>
<reference evidence="5 6" key="1">
    <citation type="submission" date="2017-04" db="EMBL/GenBank/DDBJ databases">
        <title>The new phylogeny of genus Mycobacterium.</title>
        <authorList>
            <person name="Tortoli E."/>
            <person name="Trovato A."/>
            <person name="Cirillo D.M."/>
        </authorList>
    </citation>
    <scope>NUCLEOTIDE SEQUENCE [LARGE SCALE GENOMIC DNA]</scope>
    <source>
        <strain evidence="5 6">TBL 1200985</strain>
    </source>
</reference>
<dbReference type="Pfam" id="PF00561">
    <property type="entry name" value="Abhydrolase_1"/>
    <property type="match status" value="1"/>
</dbReference>
<dbReference type="STRING" id="1430326.B8W66_22780"/>
<keyword evidence="6" id="KW-1185">Reference proteome</keyword>
<protein>
    <submittedName>
        <fullName evidence="5">Alpha/beta hydrolase</fullName>
    </submittedName>
</protein>
<feature type="domain" description="AB hydrolase-1" evidence="4">
    <location>
        <begin position="175"/>
        <end position="337"/>
    </location>
</feature>
<dbReference type="InterPro" id="IPR000073">
    <property type="entry name" value="AB_hydrolase_1"/>
</dbReference>
<feature type="region of interest" description="Disordered" evidence="3">
    <location>
        <begin position="1"/>
        <end position="35"/>
    </location>
</feature>
<dbReference type="OrthoDB" id="5416778at2"/>
<dbReference type="InterPro" id="IPR050261">
    <property type="entry name" value="FrsA_esterase"/>
</dbReference>
<comment type="similarity">
    <text evidence="2">Belongs to the AB hydrolase superfamily. FUS2 hydrolase family.</text>
</comment>
<dbReference type="Proteomes" id="UP000193247">
    <property type="component" value="Unassembled WGS sequence"/>
</dbReference>
<evidence type="ECO:0000259" key="4">
    <source>
        <dbReference type="Pfam" id="PF00561"/>
    </source>
</evidence>
<gene>
    <name evidence="5" type="ORF">B8W66_22780</name>
</gene>
<evidence type="ECO:0000313" key="6">
    <source>
        <dbReference type="Proteomes" id="UP000193247"/>
    </source>
</evidence>
<dbReference type="PANTHER" id="PTHR22946">
    <property type="entry name" value="DIENELACTONE HYDROLASE DOMAIN-CONTAINING PROTEIN-RELATED"/>
    <property type="match status" value="1"/>
</dbReference>
<name>A0A1X2LNZ5_9MYCO</name>
<keyword evidence="1 5" id="KW-0378">Hydrolase</keyword>
<accession>A0A1X2LNZ5</accession>
<evidence type="ECO:0000313" key="5">
    <source>
        <dbReference type="EMBL" id="OSC36511.1"/>
    </source>
</evidence>
<evidence type="ECO:0000256" key="3">
    <source>
        <dbReference type="SAM" id="MobiDB-lite"/>
    </source>
</evidence>
<evidence type="ECO:0000256" key="1">
    <source>
        <dbReference type="ARBA" id="ARBA00022801"/>
    </source>
</evidence>
<dbReference type="SUPFAM" id="SSF53474">
    <property type="entry name" value="alpha/beta-Hydrolases"/>
    <property type="match status" value="1"/>
</dbReference>
<proteinExistence type="inferred from homology"/>
<comment type="caution">
    <text evidence="5">The sequence shown here is derived from an EMBL/GenBank/DDBJ whole genome shotgun (WGS) entry which is preliminary data.</text>
</comment>
<sequence>MSGTSGTFEANAIDPHVRIPDIPGADVSGGAERLPPRSALSVRQRIVVDSSAVADVALRTAVASVLSTTVSPAVVVNALRRVNEGSERSNLNFYAELGAAHDPAKSFPAPTELPKVTSRPASPLAEWVAHGTVDNIAFASGFRAINPSMRQRWSALTANNIVRAQHWRHDDGPRPTLCVIHGFMGSSYLLNGLFFSLPWYYRSGYDVLLYTLPFHGQRAEKFSPFSGFGYFAAGLSGFAEAMAQAVYDFRSIVDYLRRIGVDRIALTGISLGGYTSALLASVENRLEAVIPNCPVVTLAKLLDEWFPANKLVKLGLWLANIGPDELAAGLSYHSPLNYRPILPQDRRMIITGLGDRMAPPEQAVTLWEHWDRCALHWFPGSHVLHVSQLDYLRRMTPFLHGLMFD</sequence>
<dbReference type="RefSeq" id="WP_085327529.1">
    <property type="nucleotide sequence ID" value="NZ_NCXP01000055.1"/>
</dbReference>
<dbReference type="PANTHER" id="PTHR22946:SF9">
    <property type="entry name" value="POLYKETIDE TRANSFERASE AF380"/>
    <property type="match status" value="1"/>
</dbReference>
<dbReference type="InterPro" id="IPR029058">
    <property type="entry name" value="AB_hydrolase_fold"/>
</dbReference>